<gene>
    <name evidence="2" type="ORF">HNS30_40785</name>
</gene>
<evidence type="ECO:0000313" key="2">
    <source>
        <dbReference type="EMBL" id="NOK15355.1"/>
    </source>
</evidence>
<proteinExistence type="predicted"/>
<dbReference type="EMBL" id="JABFJW010000796">
    <property type="protein sequence ID" value="NOK15355.1"/>
    <property type="molecule type" value="Genomic_DNA"/>
</dbReference>
<feature type="compositionally biased region" description="Low complexity" evidence="1">
    <location>
        <begin position="31"/>
        <end position="40"/>
    </location>
</feature>
<reference evidence="2 3" key="1">
    <citation type="submission" date="2020-05" db="EMBL/GenBank/DDBJ databases">
        <authorList>
            <person name="Whitworth D."/>
        </authorList>
    </citation>
    <scope>NUCLEOTIDE SEQUENCE [LARGE SCALE GENOMIC DNA]</scope>
    <source>
        <strain evidence="2 3">CA046A</strain>
    </source>
</reference>
<accession>A0A7Y4NJM4</accession>
<evidence type="ECO:0000313" key="3">
    <source>
        <dbReference type="Proteomes" id="UP000528460"/>
    </source>
</evidence>
<feature type="non-terminal residue" evidence="2">
    <location>
        <position position="1"/>
    </location>
</feature>
<organism evidence="2 3">
    <name type="scientific">Corallococcus exercitus</name>
    <dbReference type="NCBI Taxonomy" id="2316736"/>
    <lineage>
        <taxon>Bacteria</taxon>
        <taxon>Pseudomonadati</taxon>
        <taxon>Myxococcota</taxon>
        <taxon>Myxococcia</taxon>
        <taxon>Myxococcales</taxon>
        <taxon>Cystobacterineae</taxon>
        <taxon>Myxococcaceae</taxon>
        <taxon>Corallococcus</taxon>
    </lineage>
</organism>
<dbReference type="AlphaFoldDB" id="A0A7Y4NJM4"/>
<name>A0A7Y4NJM4_9BACT</name>
<protein>
    <submittedName>
        <fullName evidence="2">Transcriptional regulator</fullName>
    </submittedName>
</protein>
<comment type="caution">
    <text evidence="2">The sequence shown here is derived from an EMBL/GenBank/DDBJ whole genome shotgun (WGS) entry which is preliminary data.</text>
</comment>
<sequence length="61" mass="6048">AEEAAPSRPARAKTAAKPKAADKSIGRKKTSGAPAAPKGARAAKKSASKKTLGRKKPAPGA</sequence>
<dbReference type="Proteomes" id="UP000528460">
    <property type="component" value="Unassembled WGS sequence"/>
</dbReference>
<feature type="region of interest" description="Disordered" evidence="1">
    <location>
        <begin position="1"/>
        <end position="61"/>
    </location>
</feature>
<evidence type="ECO:0000256" key="1">
    <source>
        <dbReference type="SAM" id="MobiDB-lite"/>
    </source>
</evidence>
<feature type="compositionally biased region" description="Basic residues" evidence="1">
    <location>
        <begin position="41"/>
        <end position="61"/>
    </location>
</feature>